<keyword evidence="1" id="KW-1133">Transmembrane helix</keyword>
<reference evidence="3 4" key="1">
    <citation type="journal article" date="2004" name="Nucleic Acids Res.">
        <title>Genome sequence of Symbiobacterium thermophilum, an uncultivable bacterium that depends on microbial commensalism.</title>
        <authorList>
            <person name="Ueda K."/>
            <person name="Yamashita A."/>
            <person name="Ishikawa J."/>
            <person name="Shimada M."/>
            <person name="Watsuji T."/>
            <person name="Morimura K."/>
            <person name="Ikeda H."/>
            <person name="Hattori M."/>
            <person name="Beppu T."/>
        </authorList>
    </citation>
    <scope>NUCLEOTIDE SEQUENCE [LARGE SCALE GENOMIC DNA]</scope>
    <source>
        <strain evidence="4">T / IAM 14863</strain>
    </source>
</reference>
<keyword evidence="4" id="KW-1185">Reference proteome</keyword>
<keyword evidence="1" id="KW-0812">Transmembrane</keyword>
<dbReference type="Pfam" id="PF00578">
    <property type="entry name" value="AhpC-TSA"/>
    <property type="match status" value="1"/>
</dbReference>
<feature type="transmembrane region" description="Helical" evidence="1">
    <location>
        <begin position="313"/>
        <end position="329"/>
    </location>
</feature>
<dbReference type="PANTHER" id="PTHR42852">
    <property type="entry name" value="THIOL:DISULFIDE INTERCHANGE PROTEIN DSBE"/>
    <property type="match status" value="1"/>
</dbReference>
<dbReference type="KEGG" id="sth:STH173"/>
<dbReference type="AlphaFoldDB" id="Q67T35"/>
<dbReference type="GO" id="GO:0016491">
    <property type="term" value="F:oxidoreductase activity"/>
    <property type="evidence" value="ECO:0007669"/>
    <property type="project" value="InterPro"/>
</dbReference>
<feature type="transmembrane region" description="Helical" evidence="1">
    <location>
        <begin position="245"/>
        <end position="264"/>
    </location>
</feature>
<dbReference type="InterPro" id="IPR000866">
    <property type="entry name" value="AhpC/TSA"/>
</dbReference>
<feature type="transmembrane region" description="Helical" evidence="1">
    <location>
        <begin position="284"/>
        <end position="301"/>
    </location>
</feature>
<accession>Q67T35</accession>
<dbReference type="OrthoDB" id="9809733at2"/>
<dbReference type="GO" id="GO:0008961">
    <property type="term" value="F:phosphatidylglycerol-prolipoprotein diacylglyceryl transferase activity"/>
    <property type="evidence" value="ECO:0007669"/>
    <property type="project" value="InterPro"/>
</dbReference>
<feature type="domain" description="Thioredoxin" evidence="2">
    <location>
        <begin position="32"/>
        <end position="172"/>
    </location>
</feature>
<evidence type="ECO:0000313" key="3">
    <source>
        <dbReference type="EMBL" id="BAD39158.1"/>
    </source>
</evidence>
<dbReference type="GO" id="GO:0005886">
    <property type="term" value="C:plasma membrane"/>
    <property type="evidence" value="ECO:0007669"/>
    <property type="project" value="InterPro"/>
</dbReference>
<dbReference type="GO" id="GO:0016209">
    <property type="term" value="F:antioxidant activity"/>
    <property type="evidence" value="ECO:0007669"/>
    <property type="project" value="InterPro"/>
</dbReference>
<organism evidence="3 4">
    <name type="scientific">Symbiobacterium thermophilum (strain DSM 24528 / JCM 14929 / IAM 14863 / T)</name>
    <dbReference type="NCBI Taxonomy" id="292459"/>
    <lineage>
        <taxon>Bacteria</taxon>
        <taxon>Bacillati</taxon>
        <taxon>Bacillota</taxon>
        <taxon>Clostridia</taxon>
        <taxon>Eubacteriales</taxon>
        <taxon>Symbiobacteriaceae</taxon>
        <taxon>Symbiobacterium</taxon>
    </lineage>
</organism>
<dbReference type="SUPFAM" id="SSF52833">
    <property type="entry name" value="Thioredoxin-like"/>
    <property type="match status" value="1"/>
</dbReference>
<dbReference type="GO" id="GO:0042158">
    <property type="term" value="P:lipoprotein biosynthetic process"/>
    <property type="evidence" value="ECO:0007669"/>
    <property type="project" value="InterPro"/>
</dbReference>
<dbReference type="Gene3D" id="3.40.30.10">
    <property type="entry name" value="Glutaredoxin"/>
    <property type="match status" value="1"/>
</dbReference>
<dbReference type="PROSITE" id="PS00194">
    <property type="entry name" value="THIOREDOXIN_1"/>
    <property type="match status" value="1"/>
</dbReference>
<gene>
    <name evidence="3" type="ordered locus">STH173</name>
</gene>
<dbReference type="eggNOG" id="COG0526">
    <property type="taxonomic scope" value="Bacteria"/>
</dbReference>
<dbReference type="PANTHER" id="PTHR42852:SF17">
    <property type="entry name" value="THIOREDOXIN-LIKE PROTEIN HI_1115"/>
    <property type="match status" value="1"/>
</dbReference>
<feature type="transmembrane region" description="Helical" evidence="1">
    <location>
        <begin position="202"/>
        <end position="218"/>
    </location>
</feature>
<dbReference type="InterPro" id="IPR013766">
    <property type="entry name" value="Thioredoxin_domain"/>
</dbReference>
<dbReference type="InterPro" id="IPR017937">
    <property type="entry name" value="Thioredoxin_CS"/>
</dbReference>
<dbReference type="HOGENOM" id="CLU_665531_0_0_9"/>
<dbReference type="Proteomes" id="UP000000417">
    <property type="component" value="Chromosome"/>
</dbReference>
<sequence>MHATLAAAIWAVLLLGGAFRPGAATPDGPPRPAVGSPAPALELADPTGQTVRLADFRGRAVFLNFWASWCGPCRAEMPEIQRLAESLPDGTAVLTVNLTGREASPSAPLAYLAEHGYSFPVLLDPRDEAGTAFQVASMPTSLFISPEGAVTARVAGPLTYRAMREYLTAAVSGPPSATAGRSLNRWLPESVPLGPAALPTRALLWLAGVLLAAAVAGVPRPVTDARRSAAEAESDPGPSLRARELVLNLAVGGVLGAKLLYVLMDPGAYVRSPALLLAFPYGRLALPGAVAGGLALSLWGLRGVPDSATVWDRALPGLLLGAGVGALASPDPADWALGPALLAAGLLSLGLSRLAGPPGDGAVTALLLGALAVTLADLARPSAGPAGITPVQLLAAVVATLAWIRQRRRTVAP</sequence>
<dbReference type="InterPro" id="IPR036249">
    <property type="entry name" value="Thioredoxin-like_sf"/>
</dbReference>
<dbReference type="STRING" id="292459.STH173"/>
<evidence type="ECO:0000259" key="2">
    <source>
        <dbReference type="PROSITE" id="PS51352"/>
    </source>
</evidence>
<protein>
    <submittedName>
        <fullName evidence="3">Thioredoxin family protein</fullName>
    </submittedName>
</protein>
<evidence type="ECO:0000256" key="1">
    <source>
        <dbReference type="SAM" id="Phobius"/>
    </source>
</evidence>
<keyword evidence="1" id="KW-0472">Membrane</keyword>
<proteinExistence type="predicted"/>
<dbReference type="PROSITE" id="PS51352">
    <property type="entry name" value="THIOREDOXIN_2"/>
    <property type="match status" value="1"/>
</dbReference>
<dbReference type="CDD" id="cd02966">
    <property type="entry name" value="TlpA_like_family"/>
    <property type="match status" value="1"/>
</dbReference>
<dbReference type="EMBL" id="AP006840">
    <property type="protein sequence ID" value="BAD39158.1"/>
    <property type="molecule type" value="Genomic_DNA"/>
</dbReference>
<name>Q67T35_SYMTH</name>
<feature type="transmembrane region" description="Helical" evidence="1">
    <location>
        <begin position="385"/>
        <end position="404"/>
    </location>
</feature>
<dbReference type="InterPro" id="IPR050553">
    <property type="entry name" value="Thioredoxin_ResA/DsbE_sf"/>
</dbReference>
<evidence type="ECO:0000313" key="4">
    <source>
        <dbReference type="Proteomes" id="UP000000417"/>
    </source>
</evidence>
<dbReference type="eggNOG" id="COG0682">
    <property type="taxonomic scope" value="Bacteria"/>
</dbReference>